<proteinExistence type="predicted"/>
<dbReference type="EMBL" id="PDXF01000087">
    <property type="protein sequence ID" value="RYN89314.1"/>
    <property type="molecule type" value="Genomic_DNA"/>
</dbReference>
<keyword evidence="2" id="KW-1185">Reference proteome</keyword>
<name>A0ABY0FU50_9PLEO</name>
<sequence length="85" mass="9820">MWTTDLFTELNPLPVKNLSWHRRIARGCLLDHTEGTSDLLPAIENDGCNSPEDYGWPVQRTRIVYDDTDASCFLRQAQHKTKRFG</sequence>
<protein>
    <submittedName>
        <fullName evidence="1">Uncharacterized protein</fullName>
    </submittedName>
</protein>
<comment type="caution">
    <text evidence="1">The sequence shown here is derived from an EMBL/GenBank/DDBJ whole genome shotgun (WGS) entry which is preliminary data.</text>
</comment>
<evidence type="ECO:0000313" key="2">
    <source>
        <dbReference type="Proteomes" id="UP000293195"/>
    </source>
</evidence>
<reference evidence="2" key="1">
    <citation type="journal article" date="2019" name="bioRxiv">
        <title>Genomics, evolutionary history and diagnostics of the Alternaria alternata species group including apple and Asian pear pathotypes.</title>
        <authorList>
            <person name="Armitage A.D."/>
            <person name="Cockerton H.M."/>
            <person name="Sreenivasaprasad S."/>
            <person name="Woodhall J.W."/>
            <person name="Lane C.R."/>
            <person name="Harrison R.J."/>
            <person name="Clarkson J.P."/>
        </authorList>
    </citation>
    <scope>NUCLEOTIDE SEQUENCE [LARGE SCALE GENOMIC DNA]</scope>
    <source>
        <strain evidence="2">FERA 635</strain>
    </source>
</reference>
<accession>A0ABY0FU50</accession>
<organism evidence="1 2">
    <name type="scientific">Alternaria tenuissima</name>
    <dbReference type="NCBI Taxonomy" id="119927"/>
    <lineage>
        <taxon>Eukaryota</taxon>
        <taxon>Fungi</taxon>
        <taxon>Dikarya</taxon>
        <taxon>Ascomycota</taxon>
        <taxon>Pezizomycotina</taxon>
        <taxon>Dothideomycetes</taxon>
        <taxon>Pleosporomycetidae</taxon>
        <taxon>Pleosporales</taxon>
        <taxon>Pleosporineae</taxon>
        <taxon>Pleosporaceae</taxon>
        <taxon>Alternaria</taxon>
        <taxon>Alternaria sect. Alternaria</taxon>
        <taxon>Alternaria alternata complex</taxon>
    </lineage>
</organism>
<dbReference type="Proteomes" id="UP000293195">
    <property type="component" value="Unassembled WGS sequence"/>
</dbReference>
<gene>
    <name evidence="1" type="ORF">AA0119_g11464</name>
</gene>
<evidence type="ECO:0000313" key="1">
    <source>
        <dbReference type="EMBL" id="RYN89314.1"/>
    </source>
</evidence>